<dbReference type="OrthoDB" id="9799230at2"/>
<proteinExistence type="predicted"/>
<dbReference type="InterPro" id="IPR011042">
    <property type="entry name" value="6-blade_b-propeller_TolB-like"/>
</dbReference>
<feature type="signal peptide" evidence="1">
    <location>
        <begin position="1"/>
        <end position="26"/>
    </location>
</feature>
<evidence type="ECO:0000313" key="4">
    <source>
        <dbReference type="Proteomes" id="UP000315648"/>
    </source>
</evidence>
<dbReference type="AlphaFoldDB" id="A0A556QLL9"/>
<dbReference type="InterPro" id="IPR054215">
    <property type="entry name" value="DUF6923"/>
</dbReference>
<gene>
    <name evidence="3" type="ORF">FPL22_10960</name>
</gene>
<dbReference type="Pfam" id="PF21959">
    <property type="entry name" value="DUF6923"/>
    <property type="match status" value="1"/>
</dbReference>
<sequence>MHMSRFFIALLVGLLLMAALSTYARAQVLVSDYNLARILRYDADGSNPTVLISPASGGLDQPHRARIGPDGLLYVASAGSDQILRYNADSGAFIDVFAGSETGLDYPVDFLFRPDGYLYVSSQSSNAIIRYNATTGALDTGWIAQDASISAPSGIAFDNAGNLYVSGRFSYNLARFDAATGTHQLTFGDVPFALGLALLPDGRLLVASGYGNTVETFANPDSAAPVQSTLVTGLDFPVGIEIDPLTGELLVANYGDGSISRHALADGSSLADFADGGLLSGPNYFTILTTAAVPEPSTTAALFGGVTLLATFLLRRRST</sequence>
<reference evidence="3 4" key="1">
    <citation type="submission" date="2019-07" db="EMBL/GenBank/DDBJ databases">
        <title>Description of 53C-WASEF.</title>
        <authorList>
            <person name="Pitt A."/>
            <person name="Hahn M.W."/>
        </authorList>
    </citation>
    <scope>NUCLEOTIDE SEQUENCE [LARGE SCALE GENOMIC DNA]</scope>
    <source>
        <strain evidence="3 4">53C-WASEF</strain>
    </source>
</reference>
<dbReference type="InterPro" id="IPR015943">
    <property type="entry name" value="WD40/YVTN_repeat-like_dom_sf"/>
</dbReference>
<feature type="domain" description="DUF6923" evidence="2">
    <location>
        <begin position="60"/>
        <end position="166"/>
    </location>
</feature>
<dbReference type="SUPFAM" id="SSF63829">
    <property type="entry name" value="Calcium-dependent phosphotriesterase"/>
    <property type="match status" value="1"/>
</dbReference>
<name>A0A556QLL9_9BACT</name>
<dbReference type="InterPro" id="IPR013424">
    <property type="entry name" value="Ice-binding_C"/>
</dbReference>
<dbReference type="PANTHER" id="PTHR40274">
    <property type="entry name" value="VIRGINIAMYCIN B LYASE"/>
    <property type="match status" value="1"/>
</dbReference>
<protein>
    <submittedName>
        <fullName evidence="3">PEP-CTERM sorting domain-containing protein</fullName>
    </submittedName>
</protein>
<dbReference type="CDD" id="cd05819">
    <property type="entry name" value="NHL"/>
    <property type="match status" value="1"/>
</dbReference>
<keyword evidence="4" id="KW-1185">Reference proteome</keyword>
<keyword evidence="1" id="KW-0732">Signal</keyword>
<dbReference type="Gene3D" id="2.130.10.10">
    <property type="entry name" value="YVTN repeat-like/Quinoprotein amine dehydrogenase"/>
    <property type="match status" value="1"/>
</dbReference>
<dbReference type="EMBL" id="VMBG01000002">
    <property type="protein sequence ID" value="TSJ77527.1"/>
    <property type="molecule type" value="Genomic_DNA"/>
</dbReference>
<dbReference type="PANTHER" id="PTHR40274:SF3">
    <property type="entry name" value="VIRGINIAMYCIN B LYASE"/>
    <property type="match status" value="1"/>
</dbReference>
<dbReference type="InterPro" id="IPR051344">
    <property type="entry name" value="Vgb"/>
</dbReference>
<feature type="chain" id="PRO_5021864191" evidence="1">
    <location>
        <begin position="27"/>
        <end position="319"/>
    </location>
</feature>
<evidence type="ECO:0000259" key="2">
    <source>
        <dbReference type="Pfam" id="PF21959"/>
    </source>
</evidence>
<dbReference type="Proteomes" id="UP000315648">
    <property type="component" value="Unassembled WGS sequence"/>
</dbReference>
<dbReference type="Gene3D" id="2.120.10.30">
    <property type="entry name" value="TolB, C-terminal domain"/>
    <property type="match status" value="1"/>
</dbReference>
<accession>A0A556QLL9</accession>
<dbReference type="NCBIfam" id="TIGR02595">
    <property type="entry name" value="PEP_CTERM"/>
    <property type="match status" value="1"/>
</dbReference>
<organism evidence="3 4">
    <name type="scientific">Rariglobus hedericola</name>
    <dbReference type="NCBI Taxonomy" id="2597822"/>
    <lineage>
        <taxon>Bacteria</taxon>
        <taxon>Pseudomonadati</taxon>
        <taxon>Verrucomicrobiota</taxon>
        <taxon>Opitutia</taxon>
        <taxon>Opitutales</taxon>
        <taxon>Opitutaceae</taxon>
        <taxon>Rariglobus</taxon>
    </lineage>
</organism>
<evidence type="ECO:0000313" key="3">
    <source>
        <dbReference type="EMBL" id="TSJ77527.1"/>
    </source>
</evidence>
<comment type="caution">
    <text evidence="3">The sequence shown here is derived from an EMBL/GenBank/DDBJ whole genome shotgun (WGS) entry which is preliminary data.</text>
</comment>
<evidence type="ECO:0000256" key="1">
    <source>
        <dbReference type="SAM" id="SignalP"/>
    </source>
</evidence>